<evidence type="ECO:0000313" key="3">
    <source>
        <dbReference type="EMBL" id="CAC5418933.1"/>
    </source>
</evidence>
<proteinExistence type="predicted"/>
<feature type="region of interest" description="Disordered" evidence="1">
    <location>
        <begin position="96"/>
        <end position="116"/>
    </location>
</feature>
<organism evidence="3 4">
    <name type="scientific">Mytilus coruscus</name>
    <name type="common">Sea mussel</name>
    <dbReference type="NCBI Taxonomy" id="42192"/>
    <lineage>
        <taxon>Eukaryota</taxon>
        <taxon>Metazoa</taxon>
        <taxon>Spiralia</taxon>
        <taxon>Lophotrochozoa</taxon>
        <taxon>Mollusca</taxon>
        <taxon>Bivalvia</taxon>
        <taxon>Autobranchia</taxon>
        <taxon>Pteriomorphia</taxon>
        <taxon>Mytilida</taxon>
        <taxon>Mytiloidea</taxon>
        <taxon>Mytilidae</taxon>
        <taxon>Mytilinae</taxon>
        <taxon>Mytilus</taxon>
    </lineage>
</organism>
<evidence type="ECO:0000256" key="1">
    <source>
        <dbReference type="SAM" id="MobiDB-lite"/>
    </source>
</evidence>
<feature type="domain" description="Death" evidence="2">
    <location>
        <begin position="683"/>
        <end position="735"/>
    </location>
</feature>
<dbReference type="SUPFAM" id="SSF47986">
    <property type="entry name" value="DEATH domain"/>
    <property type="match status" value="1"/>
</dbReference>
<evidence type="ECO:0000313" key="4">
    <source>
        <dbReference type="Proteomes" id="UP000507470"/>
    </source>
</evidence>
<dbReference type="AlphaFoldDB" id="A0A6J8EG52"/>
<name>A0A6J8EG52_MYTCO</name>
<dbReference type="OrthoDB" id="10324097at2759"/>
<dbReference type="EMBL" id="CACVKT020008954">
    <property type="protein sequence ID" value="CAC5418933.1"/>
    <property type="molecule type" value="Genomic_DNA"/>
</dbReference>
<dbReference type="CDD" id="cd01670">
    <property type="entry name" value="Death"/>
    <property type="match status" value="1"/>
</dbReference>
<protein>
    <recommendedName>
        <fullName evidence="2">Death domain-containing protein</fullName>
    </recommendedName>
</protein>
<sequence>MLLRLQTDDYSVNYKPGKLMFVPDMLSRAYIKDDRDNISDDIECFINMPRSYTIQTPYGNTYRRNTKHIIKTNENFENVSLDDEIPYELPNEDTVIEKEKSDNSEQPYTTRSGRTIRPPIRYKDYDELEMRKAMFIGELTKLFSSNDLHEHIIYQTLFFIDARNKDDPEIHQLTTRLVDIAFKQPSWGQPMPVAWVPLEIQLSEMKTARICKNFVKKSELQGYNLQNDDFVLTDSQFENFLKIQHSLGKLLYFGEHGIDDFIVIQPSALVNVLRSFVTDEMFWPKDKEIVEILPDLSKTGVIYRTDLYKLWEQKHFKKLIPTEDLRKFIIEVLIHLDILVEPKQYSGAGGSADFFLVPCTIKEKAPSSFFHTEEMDEKAICLSYRLKKSSVPSALFFKLIGSALNVLPIKETDGRPCLYYKAAVLSVDNDNECRIHMEGNRIVVNLINRTSRLQILPDIAASIQECLTLTLTNVLHFYYTCMGKDIKQFDILKLFDTEVGTPCGKGFCFIPVNEAITKKTWTCENKTVHTTDLLLNWMLDETFGKEECPPDCSGIPTVVLFESPSEKHLMRLASVLDITMFHDFFLHLGMETKDWHNIQYTYWQSVDAMFMALMTWRDTGSMVTFKKILDALEKVEDNQHHLCKVLKEQLELPEIAGFGFQDTPSESFLSTLPNKLGYCVLPLGIELGLRITDIESVFVRHPKQLFSQVYEVLKIWKQKTPENTYLNLMLAIQRVRGKQFLKRNFGCDN</sequence>
<gene>
    <name evidence="3" type="ORF">MCOR_51326</name>
</gene>
<feature type="compositionally biased region" description="Polar residues" evidence="1">
    <location>
        <begin position="104"/>
        <end position="113"/>
    </location>
</feature>
<reference evidence="3 4" key="1">
    <citation type="submission" date="2020-06" db="EMBL/GenBank/DDBJ databases">
        <authorList>
            <person name="Li R."/>
            <person name="Bekaert M."/>
        </authorList>
    </citation>
    <scope>NUCLEOTIDE SEQUENCE [LARGE SCALE GENOMIC DNA]</scope>
    <source>
        <strain evidence="4">wild</strain>
    </source>
</reference>
<dbReference type="Proteomes" id="UP000507470">
    <property type="component" value="Unassembled WGS sequence"/>
</dbReference>
<dbReference type="Gene3D" id="1.10.533.10">
    <property type="entry name" value="Death Domain, Fas"/>
    <property type="match status" value="2"/>
</dbReference>
<keyword evidence="4" id="KW-1185">Reference proteome</keyword>
<accession>A0A6J8EG52</accession>
<dbReference type="InterPro" id="IPR011029">
    <property type="entry name" value="DEATH-like_dom_sf"/>
</dbReference>
<evidence type="ECO:0000259" key="2">
    <source>
        <dbReference type="PROSITE" id="PS50017"/>
    </source>
</evidence>
<dbReference type="PROSITE" id="PS50017">
    <property type="entry name" value="DEATH_DOMAIN"/>
    <property type="match status" value="1"/>
</dbReference>
<dbReference type="GO" id="GO:0007165">
    <property type="term" value="P:signal transduction"/>
    <property type="evidence" value="ECO:0007669"/>
    <property type="project" value="InterPro"/>
</dbReference>
<dbReference type="InterPro" id="IPR000488">
    <property type="entry name" value="Death_dom"/>
</dbReference>